<proteinExistence type="predicted"/>
<comment type="caution">
    <text evidence="2">The sequence shown here is derived from an EMBL/GenBank/DDBJ whole genome shotgun (WGS) entry which is preliminary data.</text>
</comment>
<evidence type="ECO:0000256" key="1">
    <source>
        <dbReference type="SAM" id="Phobius"/>
    </source>
</evidence>
<keyword evidence="3" id="KW-1185">Reference proteome</keyword>
<reference evidence="2" key="2">
    <citation type="submission" date="2020-09" db="EMBL/GenBank/DDBJ databases">
        <authorList>
            <person name="Sun Q."/>
            <person name="Zhou Y."/>
        </authorList>
    </citation>
    <scope>NUCLEOTIDE SEQUENCE</scope>
    <source>
        <strain evidence="2">CGMCC 1.15448</strain>
    </source>
</reference>
<dbReference type="AlphaFoldDB" id="A0A8J2UHA8"/>
<keyword evidence="1" id="KW-1133">Transmembrane helix</keyword>
<protein>
    <submittedName>
        <fullName evidence="2">Uncharacterized protein</fullName>
    </submittedName>
</protein>
<dbReference type="RefSeq" id="WP_188936472.1">
    <property type="nucleotide sequence ID" value="NZ_BMJC01000005.1"/>
</dbReference>
<dbReference type="EMBL" id="BMJC01000005">
    <property type="protein sequence ID" value="GGB17993.1"/>
    <property type="molecule type" value="Genomic_DNA"/>
</dbReference>
<keyword evidence="1" id="KW-0812">Transmembrane</keyword>
<evidence type="ECO:0000313" key="3">
    <source>
        <dbReference type="Proteomes" id="UP000607559"/>
    </source>
</evidence>
<dbReference type="Proteomes" id="UP000607559">
    <property type="component" value="Unassembled WGS sequence"/>
</dbReference>
<accession>A0A8J2UHA8</accession>
<gene>
    <name evidence="2" type="ORF">GCM10011511_47220</name>
</gene>
<name>A0A8J2UHA8_9BACT</name>
<feature type="transmembrane region" description="Helical" evidence="1">
    <location>
        <begin position="94"/>
        <end position="114"/>
    </location>
</feature>
<organism evidence="2 3">
    <name type="scientific">Puia dinghuensis</name>
    <dbReference type="NCBI Taxonomy" id="1792502"/>
    <lineage>
        <taxon>Bacteria</taxon>
        <taxon>Pseudomonadati</taxon>
        <taxon>Bacteroidota</taxon>
        <taxon>Chitinophagia</taxon>
        <taxon>Chitinophagales</taxon>
        <taxon>Chitinophagaceae</taxon>
        <taxon>Puia</taxon>
    </lineage>
</organism>
<evidence type="ECO:0000313" key="2">
    <source>
        <dbReference type="EMBL" id="GGB17993.1"/>
    </source>
</evidence>
<sequence length="166" mass="18461">MKLLPYEKYTLSTPLTIPEAQQHLLTQLEATRYWSISIPKENKPYIGTLTADGFTMKRIITGRKAFLPIITGRFSNADGKTTIAIRMRPHTFELVMVIVGMGFLGAAGISALLTALRDVRNHAADIAYSASIPILMFFGIYALMTMLFQSEVAQSKKFLAGLFKPE</sequence>
<keyword evidence="1" id="KW-0472">Membrane</keyword>
<feature type="transmembrane region" description="Helical" evidence="1">
    <location>
        <begin position="126"/>
        <end position="148"/>
    </location>
</feature>
<reference evidence="2" key="1">
    <citation type="journal article" date="2014" name="Int. J. Syst. Evol. Microbiol.">
        <title>Complete genome sequence of Corynebacterium casei LMG S-19264T (=DSM 44701T), isolated from a smear-ripened cheese.</title>
        <authorList>
            <consortium name="US DOE Joint Genome Institute (JGI-PGF)"/>
            <person name="Walter F."/>
            <person name="Albersmeier A."/>
            <person name="Kalinowski J."/>
            <person name="Ruckert C."/>
        </authorList>
    </citation>
    <scope>NUCLEOTIDE SEQUENCE</scope>
    <source>
        <strain evidence="2">CGMCC 1.15448</strain>
    </source>
</reference>